<evidence type="ECO:0000313" key="7">
    <source>
        <dbReference type="Proteomes" id="UP000199134"/>
    </source>
</evidence>
<dbReference type="CDD" id="cd17574">
    <property type="entry name" value="REC_OmpR"/>
    <property type="match status" value="1"/>
</dbReference>
<dbReference type="STRING" id="645274.SAMN04487901_12214"/>
<dbReference type="EMBL" id="FNIW01000014">
    <property type="protein sequence ID" value="SDO28990.1"/>
    <property type="molecule type" value="Genomic_DNA"/>
</dbReference>
<dbReference type="RefSeq" id="WP_091819110.1">
    <property type="nucleotide sequence ID" value="NZ_CP091790.1"/>
</dbReference>
<accession>A0A1G8BDR9</accession>
<feature type="modified residue" description="4-aspartylphosphate" evidence="2">
    <location>
        <position position="53"/>
    </location>
</feature>
<keyword evidence="1 2" id="KW-0597">Phosphoprotein</keyword>
<protein>
    <submittedName>
        <fullName evidence="5">Response regulator receiver domain-containing protein</fullName>
    </submittedName>
</protein>
<reference evidence="5 6" key="1">
    <citation type="submission" date="2016-10" db="EMBL/GenBank/DDBJ databases">
        <authorList>
            <person name="Varghese N."/>
            <person name="Submissions S."/>
        </authorList>
    </citation>
    <scope>NUCLEOTIDE SEQUENCE</scope>
    <source>
        <strain evidence="5">BP1-145</strain>
        <strain evidence="6">BP1-148</strain>
    </source>
</reference>
<dbReference type="InterPro" id="IPR001789">
    <property type="entry name" value="Sig_transdc_resp-reg_receiver"/>
</dbReference>
<dbReference type="Proteomes" id="UP000198779">
    <property type="component" value="Unassembled WGS sequence"/>
</dbReference>
<dbReference type="GO" id="GO:0000160">
    <property type="term" value="P:phosphorelay signal transduction system"/>
    <property type="evidence" value="ECO:0007669"/>
    <property type="project" value="InterPro"/>
</dbReference>
<dbReference type="SMART" id="SM00448">
    <property type="entry name" value="REC"/>
    <property type="match status" value="1"/>
</dbReference>
<evidence type="ECO:0000259" key="3">
    <source>
        <dbReference type="PROSITE" id="PS50110"/>
    </source>
</evidence>
<dbReference type="InterPro" id="IPR050595">
    <property type="entry name" value="Bact_response_regulator"/>
</dbReference>
<dbReference type="PANTHER" id="PTHR44591">
    <property type="entry name" value="STRESS RESPONSE REGULATOR PROTEIN 1"/>
    <property type="match status" value="1"/>
</dbReference>
<accession>A0A1H0ICK1</accession>
<reference evidence="4 7" key="2">
    <citation type="submission" date="2016-10" db="EMBL/GenBank/DDBJ databases">
        <authorList>
            <person name="de Groot N.N."/>
        </authorList>
    </citation>
    <scope>NUCLEOTIDE SEQUENCE [LARGE SCALE GENOMIC DNA]</scope>
    <source>
        <strain evidence="7">BP1-145</strain>
        <strain evidence="4">BP1-148</strain>
    </source>
</reference>
<feature type="domain" description="Response regulatory" evidence="3">
    <location>
        <begin position="4"/>
        <end position="120"/>
    </location>
</feature>
<evidence type="ECO:0000256" key="1">
    <source>
        <dbReference type="ARBA" id="ARBA00022553"/>
    </source>
</evidence>
<proteinExistence type="predicted"/>
<evidence type="ECO:0000313" key="6">
    <source>
        <dbReference type="Proteomes" id="UP000198779"/>
    </source>
</evidence>
<keyword evidence="6" id="KW-1185">Reference proteome</keyword>
<dbReference type="SUPFAM" id="SSF52172">
    <property type="entry name" value="CheY-like"/>
    <property type="match status" value="1"/>
</dbReference>
<dbReference type="PANTHER" id="PTHR44591:SF3">
    <property type="entry name" value="RESPONSE REGULATORY DOMAIN-CONTAINING PROTEIN"/>
    <property type="match status" value="1"/>
</dbReference>
<dbReference type="AlphaFoldDB" id="A0A1H0ICK1"/>
<dbReference type="InterPro" id="IPR011006">
    <property type="entry name" value="CheY-like_superfamily"/>
</dbReference>
<evidence type="ECO:0000256" key="2">
    <source>
        <dbReference type="PROSITE-ProRule" id="PRU00169"/>
    </source>
</evidence>
<organism evidence="5 7">
    <name type="scientific">Prevotella communis</name>
    <dbReference type="NCBI Taxonomy" id="2913614"/>
    <lineage>
        <taxon>Bacteria</taxon>
        <taxon>Pseudomonadati</taxon>
        <taxon>Bacteroidota</taxon>
        <taxon>Bacteroidia</taxon>
        <taxon>Bacteroidales</taxon>
        <taxon>Prevotellaceae</taxon>
        <taxon>Prevotella</taxon>
    </lineage>
</organism>
<evidence type="ECO:0000313" key="5">
    <source>
        <dbReference type="EMBL" id="SDO28990.1"/>
    </source>
</evidence>
<dbReference type="Proteomes" id="UP000199134">
    <property type="component" value="Unassembled WGS sequence"/>
</dbReference>
<dbReference type="EMBL" id="FNCQ01000022">
    <property type="protein sequence ID" value="SDH31387.1"/>
    <property type="molecule type" value="Genomic_DNA"/>
</dbReference>
<evidence type="ECO:0000313" key="4">
    <source>
        <dbReference type="EMBL" id="SDH31387.1"/>
    </source>
</evidence>
<dbReference type="PROSITE" id="PS50110">
    <property type="entry name" value="RESPONSE_REGULATORY"/>
    <property type="match status" value="1"/>
</dbReference>
<name>A0A1H0ICK1_9BACT</name>
<gene>
    <name evidence="5" type="ORF">SAMN04487900_11435</name>
    <name evidence="4" type="ORF">SAMN04487901_12214</name>
</gene>
<dbReference type="Gene3D" id="3.40.50.2300">
    <property type="match status" value="1"/>
</dbReference>
<dbReference type="Pfam" id="PF00072">
    <property type="entry name" value="Response_reg"/>
    <property type="match status" value="1"/>
</dbReference>
<sequence length="122" mass="14116">MKKKILILDDKETIAKVLSIYLMSDYDVQWLPDGLQGVKWLQAGNTPDLIISDIRMPGMRGDDFLEWIKQNELFSHIPVIMLSSEDSTSERIRLLEIGAEDYIVKPFNPMELKIRVKKILPN</sequence>
<dbReference type="OrthoDB" id="9789181at2"/>